<evidence type="ECO:0000259" key="1">
    <source>
        <dbReference type="PROSITE" id="PS51746"/>
    </source>
</evidence>
<dbReference type="Proteomes" id="UP000284751">
    <property type="component" value="Unassembled WGS sequence"/>
</dbReference>
<dbReference type="CDD" id="cd00143">
    <property type="entry name" value="PP2Cc"/>
    <property type="match status" value="1"/>
</dbReference>
<name>A0A412B0D8_9FIRM</name>
<organism evidence="2 3">
    <name type="scientific">[Clostridium] leptum</name>
    <dbReference type="NCBI Taxonomy" id="1535"/>
    <lineage>
        <taxon>Bacteria</taxon>
        <taxon>Bacillati</taxon>
        <taxon>Bacillota</taxon>
        <taxon>Clostridia</taxon>
        <taxon>Eubacteriales</taxon>
        <taxon>Oscillospiraceae</taxon>
        <taxon>Oscillospiraceae incertae sedis</taxon>
    </lineage>
</organism>
<sequence>MGTTAVLALIQNNVIHLVNVGDSRAYLLTRENVTQITRDHSIVQEMLESGEITEEQARNHPRKNIITRALGVDDTVVVDYFEIPFEEHAKLLLCSDGFSGSLTPERIYHFSRGLTAERITQRAIELAKEAGGNDNITVITISR</sequence>
<evidence type="ECO:0000313" key="3">
    <source>
        <dbReference type="Proteomes" id="UP000284751"/>
    </source>
</evidence>
<proteinExistence type="predicted"/>
<feature type="domain" description="PPM-type phosphatase" evidence="1">
    <location>
        <begin position="1"/>
        <end position="143"/>
    </location>
</feature>
<dbReference type="AlphaFoldDB" id="A0A412B0D8"/>
<dbReference type="Gene3D" id="3.60.40.10">
    <property type="entry name" value="PPM-type phosphatase domain"/>
    <property type="match status" value="1"/>
</dbReference>
<gene>
    <name evidence="2" type="ORF">DWY99_02270</name>
</gene>
<dbReference type="PANTHER" id="PTHR47992">
    <property type="entry name" value="PROTEIN PHOSPHATASE"/>
    <property type="match status" value="1"/>
</dbReference>
<protein>
    <submittedName>
        <fullName evidence="2">Serine/threonine-protein phosphatase</fullName>
    </submittedName>
</protein>
<dbReference type="PROSITE" id="PS51746">
    <property type="entry name" value="PPM_2"/>
    <property type="match status" value="1"/>
</dbReference>
<dbReference type="SMART" id="SM00331">
    <property type="entry name" value="PP2C_SIG"/>
    <property type="match status" value="1"/>
</dbReference>
<reference evidence="2 3" key="1">
    <citation type="submission" date="2018-08" db="EMBL/GenBank/DDBJ databases">
        <title>A genome reference for cultivated species of the human gut microbiota.</title>
        <authorList>
            <person name="Zou Y."/>
            <person name="Xue W."/>
            <person name="Luo G."/>
        </authorList>
    </citation>
    <scope>NUCLEOTIDE SEQUENCE [LARGE SCALE GENOMIC DNA]</scope>
    <source>
        <strain evidence="2 3">AF28-26</strain>
    </source>
</reference>
<dbReference type="InterPro" id="IPR015655">
    <property type="entry name" value="PP2C"/>
</dbReference>
<dbReference type="GO" id="GO:0004722">
    <property type="term" value="F:protein serine/threonine phosphatase activity"/>
    <property type="evidence" value="ECO:0007669"/>
    <property type="project" value="InterPro"/>
</dbReference>
<dbReference type="InterPro" id="IPR036457">
    <property type="entry name" value="PPM-type-like_dom_sf"/>
</dbReference>
<evidence type="ECO:0000313" key="2">
    <source>
        <dbReference type="EMBL" id="RGQ43782.1"/>
    </source>
</evidence>
<dbReference type="Pfam" id="PF00481">
    <property type="entry name" value="PP2C"/>
    <property type="match status" value="1"/>
</dbReference>
<comment type="caution">
    <text evidence="2">The sequence shown here is derived from an EMBL/GenBank/DDBJ whole genome shotgun (WGS) entry which is preliminary data.</text>
</comment>
<dbReference type="InterPro" id="IPR001932">
    <property type="entry name" value="PPM-type_phosphatase-like_dom"/>
</dbReference>
<dbReference type="EMBL" id="QRTC01000004">
    <property type="protein sequence ID" value="RGQ43782.1"/>
    <property type="molecule type" value="Genomic_DNA"/>
</dbReference>
<accession>A0A412B0D8</accession>
<dbReference type="SUPFAM" id="SSF81606">
    <property type="entry name" value="PP2C-like"/>
    <property type="match status" value="1"/>
</dbReference>